<organism evidence="2 3">
    <name type="scientific">Tetraparma gracilis</name>
    <dbReference type="NCBI Taxonomy" id="2962635"/>
    <lineage>
        <taxon>Eukaryota</taxon>
        <taxon>Sar</taxon>
        <taxon>Stramenopiles</taxon>
        <taxon>Ochrophyta</taxon>
        <taxon>Bolidophyceae</taxon>
        <taxon>Parmales</taxon>
        <taxon>Triparmaceae</taxon>
        <taxon>Tetraparma</taxon>
    </lineage>
</organism>
<keyword evidence="3" id="KW-1185">Reference proteome</keyword>
<dbReference type="Proteomes" id="UP001165060">
    <property type="component" value="Unassembled WGS sequence"/>
</dbReference>
<evidence type="ECO:0000313" key="2">
    <source>
        <dbReference type="EMBL" id="GMI31764.1"/>
    </source>
</evidence>
<sequence>MLSETSHPPLELAHLSPSLITSFPGPGRLPERSSPYLAPPPLAPGMRDLAPRAAKLLEEGRRGEAEALLLRAFRGAVDRDCREGGEVL</sequence>
<name>A0ABQ6MT75_9STRA</name>
<dbReference type="EMBL" id="BRYB01005997">
    <property type="protein sequence ID" value="GMI31764.1"/>
    <property type="molecule type" value="Genomic_DNA"/>
</dbReference>
<evidence type="ECO:0000313" key="3">
    <source>
        <dbReference type="Proteomes" id="UP001165060"/>
    </source>
</evidence>
<feature type="region of interest" description="Disordered" evidence="1">
    <location>
        <begin position="1"/>
        <end position="49"/>
    </location>
</feature>
<reference evidence="2 3" key="1">
    <citation type="journal article" date="2023" name="Commun. Biol.">
        <title>Genome analysis of Parmales, the sister group of diatoms, reveals the evolutionary specialization of diatoms from phago-mixotrophs to photoautotrophs.</title>
        <authorList>
            <person name="Ban H."/>
            <person name="Sato S."/>
            <person name="Yoshikawa S."/>
            <person name="Yamada K."/>
            <person name="Nakamura Y."/>
            <person name="Ichinomiya M."/>
            <person name="Sato N."/>
            <person name="Blanc-Mathieu R."/>
            <person name="Endo H."/>
            <person name="Kuwata A."/>
            <person name="Ogata H."/>
        </authorList>
    </citation>
    <scope>NUCLEOTIDE SEQUENCE [LARGE SCALE GENOMIC DNA]</scope>
</reference>
<feature type="non-terminal residue" evidence="2">
    <location>
        <position position="88"/>
    </location>
</feature>
<accession>A0ABQ6MT75</accession>
<evidence type="ECO:0000256" key="1">
    <source>
        <dbReference type="SAM" id="MobiDB-lite"/>
    </source>
</evidence>
<proteinExistence type="predicted"/>
<protein>
    <submittedName>
        <fullName evidence="2">Uncharacterized protein</fullName>
    </submittedName>
</protein>
<comment type="caution">
    <text evidence="2">The sequence shown here is derived from an EMBL/GenBank/DDBJ whole genome shotgun (WGS) entry which is preliminary data.</text>
</comment>
<gene>
    <name evidence="2" type="ORF">TeGR_g7340</name>
</gene>